<dbReference type="Pfam" id="PF00185">
    <property type="entry name" value="OTCace"/>
    <property type="match status" value="1"/>
</dbReference>
<dbReference type="SUPFAM" id="SSF53671">
    <property type="entry name" value="Aspartate/ornithine carbamoyltransferase"/>
    <property type="match status" value="1"/>
</dbReference>
<dbReference type="EMBL" id="DVMJ01000008">
    <property type="protein sequence ID" value="HIU12686.1"/>
    <property type="molecule type" value="Genomic_DNA"/>
</dbReference>
<gene>
    <name evidence="7" type="primary">pyrB</name>
    <name evidence="10" type="ORF">IAD15_01245</name>
</gene>
<feature type="binding site" evidence="7">
    <location>
        <position position="206"/>
    </location>
    <ligand>
        <name>L-aspartate</name>
        <dbReference type="ChEBI" id="CHEBI:29991"/>
    </ligand>
</feature>
<keyword evidence="4 7" id="KW-0665">Pyrimidine biosynthesis</keyword>
<dbReference type="GO" id="GO:0004070">
    <property type="term" value="F:aspartate carbamoyltransferase activity"/>
    <property type="evidence" value="ECO:0007669"/>
    <property type="project" value="UniProtKB-UniRule"/>
</dbReference>
<dbReference type="NCBIfam" id="NF002032">
    <property type="entry name" value="PRK00856.1"/>
    <property type="match status" value="1"/>
</dbReference>
<dbReference type="Proteomes" id="UP000824175">
    <property type="component" value="Unassembled WGS sequence"/>
</dbReference>
<comment type="pathway">
    <text evidence="1 7">Pyrimidine metabolism; UMP biosynthesis via de novo pathway; (S)-dihydroorotate from bicarbonate: step 2/3.</text>
</comment>
<dbReference type="EC" id="2.1.3.2" evidence="7"/>
<sequence length="291" mass="33469">MNVFKLSDFSCEEINAILDLAEEFKNGKQVDYHRKKSVAFLFFENSTRTHYSFEKAALNLGCVTQNFEAATSSVQKGESLYDTVKLFECIGNDVIVIRHSKNNYFDDLKGIRVPILSGGDGTGNHPTQSLLDLMTIREHFGHFKGLKVAIVGDIAHSRVAHSNYEVMRRLGMEVYMSGPEEYREEGYPYMPFDELVEKMDVIMLLRVQHERHASNMQLTTAQYHERYGMTMARVNRMKDQAIIMHPAPFNRGVEIADEVVECDKSRIFEQMHNGVYVRMALLYMAIEDTKQ</sequence>
<organism evidence="10 11">
    <name type="scientific">Candidatus Fimiplasma intestinipullorum</name>
    <dbReference type="NCBI Taxonomy" id="2840825"/>
    <lineage>
        <taxon>Bacteria</taxon>
        <taxon>Bacillati</taxon>
        <taxon>Bacillota</taxon>
        <taxon>Clostridia</taxon>
        <taxon>Eubacteriales</taxon>
        <taxon>Candidatus Fimiplasma</taxon>
    </lineage>
</organism>
<reference evidence="10" key="1">
    <citation type="submission" date="2020-10" db="EMBL/GenBank/DDBJ databases">
        <authorList>
            <person name="Gilroy R."/>
        </authorList>
    </citation>
    <scope>NUCLEOTIDE SEQUENCE</scope>
    <source>
        <strain evidence="10">CHK195-11698</strain>
    </source>
</reference>
<dbReference type="PANTHER" id="PTHR45753:SF6">
    <property type="entry name" value="ASPARTATE CARBAMOYLTRANSFERASE"/>
    <property type="match status" value="1"/>
</dbReference>
<dbReference type="Pfam" id="PF02729">
    <property type="entry name" value="OTCace_N"/>
    <property type="match status" value="1"/>
</dbReference>
<dbReference type="InterPro" id="IPR006130">
    <property type="entry name" value="Asp/Orn_carbamoylTrfase"/>
</dbReference>
<dbReference type="GO" id="GO:0044205">
    <property type="term" value="P:'de novo' UMP biosynthetic process"/>
    <property type="evidence" value="ECO:0007669"/>
    <property type="project" value="UniProtKB-UniRule"/>
</dbReference>
<evidence type="ECO:0000256" key="5">
    <source>
        <dbReference type="ARBA" id="ARBA00043884"/>
    </source>
</evidence>
<name>A0A9D1L047_9FIRM</name>
<proteinExistence type="inferred from homology"/>
<protein>
    <recommendedName>
        <fullName evidence="7">Aspartate carbamoyltransferase</fullName>
        <ecNumber evidence="7">2.1.3.2</ecNumber>
    </recommendedName>
    <alternativeName>
        <fullName evidence="7">Aspartate transcarbamylase</fullName>
        <shortName evidence="7">ATCase</shortName>
    </alternativeName>
</protein>
<dbReference type="PROSITE" id="PS00097">
    <property type="entry name" value="CARBAMOYLTRANSFERASE"/>
    <property type="match status" value="1"/>
</dbReference>
<dbReference type="InterPro" id="IPR036901">
    <property type="entry name" value="Asp/Orn_carbamoylTrfase_sf"/>
</dbReference>
<comment type="subunit">
    <text evidence="7">Heterododecamer (2C3:3R2) of six catalytic PyrB chains organized as two trimers (C3), and six regulatory PyrI chains organized as three dimers (R2).</text>
</comment>
<dbReference type="PANTHER" id="PTHR45753">
    <property type="entry name" value="ORNITHINE CARBAMOYLTRANSFERASE, MITOCHONDRIAL"/>
    <property type="match status" value="1"/>
</dbReference>
<dbReference type="GO" id="GO:0006207">
    <property type="term" value="P:'de novo' pyrimidine nucleobase biosynthetic process"/>
    <property type="evidence" value="ECO:0007669"/>
    <property type="project" value="InterPro"/>
</dbReference>
<dbReference type="PRINTS" id="PR00100">
    <property type="entry name" value="AOTCASE"/>
</dbReference>
<dbReference type="AlphaFoldDB" id="A0A9D1L047"/>
<reference evidence="10" key="2">
    <citation type="journal article" date="2021" name="PeerJ">
        <title>Extensive microbial diversity within the chicken gut microbiome revealed by metagenomics and culture.</title>
        <authorList>
            <person name="Gilroy R."/>
            <person name="Ravi A."/>
            <person name="Getino M."/>
            <person name="Pursley I."/>
            <person name="Horton D.L."/>
            <person name="Alikhan N.F."/>
            <person name="Baker D."/>
            <person name="Gharbi K."/>
            <person name="Hall N."/>
            <person name="Watson M."/>
            <person name="Adriaenssens E.M."/>
            <person name="Foster-Nyarko E."/>
            <person name="Jarju S."/>
            <person name="Secka A."/>
            <person name="Antonio M."/>
            <person name="Oren A."/>
            <person name="Chaudhuri R.R."/>
            <person name="La Ragione R."/>
            <person name="Hildebrand F."/>
            <person name="Pallen M.J."/>
        </authorList>
    </citation>
    <scope>NUCLEOTIDE SEQUENCE</scope>
    <source>
        <strain evidence="10">CHK195-11698</strain>
    </source>
</reference>
<feature type="binding site" evidence="7">
    <location>
        <position position="248"/>
    </location>
    <ligand>
        <name>carbamoyl phosphate</name>
        <dbReference type="ChEBI" id="CHEBI:58228"/>
    </ligand>
</feature>
<evidence type="ECO:0000313" key="10">
    <source>
        <dbReference type="EMBL" id="HIU12686.1"/>
    </source>
</evidence>
<dbReference type="NCBIfam" id="TIGR00670">
    <property type="entry name" value="asp_carb_tr"/>
    <property type="match status" value="1"/>
</dbReference>
<evidence type="ECO:0000256" key="7">
    <source>
        <dbReference type="HAMAP-Rule" id="MF_00001"/>
    </source>
</evidence>
<dbReference type="FunFam" id="3.40.50.1370:FF:000011">
    <property type="entry name" value="Aspartate carbamoyltransferase"/>
    <property type="match status" value="1"/>
</dbReference>
<dbReference type="InterPro" id="IPR006131">
    <property type="entry name" value="Asp_carbamoyltransf_Asp/Orn-bd"/>
</dbReference>
<feature type="binding site" evidence="7">
    <location>
        <position position="128"/>
    </location>
    <ligand>
        <name>carbamoyl phosphate</name>
        <dbReference type="ChEBI" id="CHEBI:58228"/>
    </ligand>
</feature>
<evidence type="ECO:0000256" key="4">
    <source>
        <dbReference type="ARBA" id="ARBA00022975"/>
    </source>
</evidence>
<dbReference type="InterPro" id="IPR002082">
    <property type="entry name" value="Asp_carbamoyltransf"/>
</dbReference>
<evidence type="ECO:0000256" key="2">
    <source>
        <dbReference type="ARBA" id="ARBA00008896"/>
    </source>
</evidence>
<comment type="function">
    <text evidence="5 7">Catalyzes the condensation of carbamoyl phosphate and aspartate to form carbamoyl aspartate and inorganic phosphate, the committed step in the de novo pyrimidine nucleotide biosynthesis pathway.</text>
</comment>
<dbReference type="GO" id="GO:0016597">
    <property type="term" value="F:amino acid binding"/>
    <property type="evidence" value="ECO:0007669"/>
    <property type="project" value="InterPro"/>
</dbReference>
<evidence type="ECO:0000259" key="9">
    <source>
        <dbReference type="Pfam" id="PF02729"/>
    </source>
</evidence>
<evidence type="ECO:0000256" key="3">
    <source>
        <dbReference type="ARBA" id="ARBA00022679"/>
    </source>
</evidence>
<comment type="caution">
    <text evidence="10">The sequence shown here is derived from an EMBL/GenBank/DDBJ whole genome shotgun (WGS) entry which is preliminary data.</text>
</comment>
<feature type="binding site" evidence="7">
    <location>
        <position position="49"/>
    </location>
    <ligand>
        <name>carbamoyl phosphate</name>
        <dbReference type="ChEBI" id="CHEBI:58228"/>
    </ligand>
</feature>
<feature type="binding site" evidence="7">
    <location>
        <position position="48"/>
    </location>
    <ligand>
        <name>carbamoyl phosphate</name>
        <dbReference type="ChEBI" id="CHEBI:58228"/>
    </ligand>
</feature>
<dbReference type="PRINTS" id="PR00101">
    <property type="entry name" value="ATCASE"/>
</dbReference>
<evidence type="ECO:0000259" key="8">
    <source>
        <dbReference type="Pfam" id="PF00185"/>
    </source>
</evidence>
<evidence type="ECO:0000256" key="6">
    <source>
        <dbReference type="ARBA" id="ARBA00048859"/>
    </source>
</evidence>
<feature type="domain" description="Aspartate/ornithine carbamoyltransferase Asp/Orn-binding" evidence="8">
    <location>
        <begin position="144"/>
        <end position="284"/>
    </location>
</feature>
<feature type="binding site" evidence="7">
    <location>
        <position position="98"/>
    </location>
    <ligand>
        <name>carbamoyl phosphate</name>
        <dbReference type="ChEBI" id="CHEBI:58228"/>
    </ligand>
</feature>
<evidence type="ECO:0000256" key="1">
    <source>
        <dbReference type="ARBA" id="ARBA00004852"/>
    </source>
</evidence>
<evidence type="ECO:0000313" key="11">
    <source>
        <dbReference type="Proteomes" id="UP000824175"/>
    </source>
</evidence>
<comment type="similarity">
    <text evidence="2 7">Belongs to the aspartate/ornithine carbamoyltransferase superfamily. ATCase family.</text>
</comment>
<accession>A0A9D1L047</accession>
<feature type="binding site" evidence="7">
    <location>
        <position position="125"/>
    </location>
    <ligand>
        <name>carbamoyl phosphate</name>
        <dbReference type="ChEBI" id="CHEBI:58228"/>
    </ligand>
</feature>
<keyword evidence="3 7" id="KW-0808">Transferase</keyword>
<comment type="catalytic activity">
    <reaction evidence="6 7">
        <text>carbamoyl phosphate + L-aspartate = N-carbamoyl-L-aspartate + phosphate + H(+)</text>
        <dbReference type="Rhea" id="RHEA:20013"/>
        <dbReference type="ChEBI" id="CHEBI:15378"/>
        <dbReference type="ChEBI" id="CHEBI:29991"/>
        <dbReference type="ChEBI" id="CHEBI:32814"/>
        <dbReference type="ChEBI" id="CHEBI:43474"/>
        <dbReference type="ChEBI" id="CHEBI:58228"/>
        <dbReference type="EC" id="2.1.3.2"/>
    </reaction>
</comment>
<feature type="binding site" evidence="7">
    <location>
        <position position="247"/>
    </location>
    <ligand>
        <name>carbamoyl phosphate</name>
        <dbReference type="ChEBI" id="CHEBI:58228"/>
    </ligand>
</feature>
<dbReference type="GO" id="GO:0005829">
    <property type="term" value="C:cytosol"/>
    <property type="evidence" value="ECO:0007669"/>
    <property type="project" value="TreeGrafter"/>
</dbReference>
<dbReference type="HAMAP" id="MF_00001">
    <property type="entry name" value="Asp_carb_tr"/>
    <property type="match status" value="1"/>
</dbReference>
<dbReference type="InterPro" id="IPR006132">
    <property type="entry name" value="Asp/Orn_carbamoyltranf_P-bd"/>
</dbReference>
<dbReference type="GO" id="GO:0006520">
    <property type="term" value="P:amino acid metabolic process"/>
    <property type="evidence" value="ECO:0007669"/>
    <property type="project" value="InterPro"/>
</dbReference>
<feature type="binding site" evidence="7">
    <location>
        <position position="158"/>
    </location>
    <ligand>
        <name>L-aspartate</name>
        <dbReference type="ChEBI" id="CHEBI:29991"/>
    </ligand>
</feature>
<feature type="binding site" evidence="7">
    <location>
        <position position="76"/>
    </location>
    <ligand>
        <name>L-aspartate</name>
        <dbReference type="ChEBI" id="CHEBI:29991"/>
    </ligand>
</feature>
<dbReference type="Gene3D" id="3.40.50.1370">
    <property type="entry name" value="Aspartate/ornithine carbamoyltransferase"/>
    <property type="match status" value="2"/>
</dbReference>
<feature type="domain" description="Aspartate/ornithine carbamoyltransferase carbamoyl-P binding" evidence="9">
    <location>
        <begin position="3"/>
        <end position="138"/>
    </location>
</feature>